<dbReference type="Proteomes" id="UP000670527">
    <property type="component" value="Unassembled WGS sequence"/>
</dbReference>
<evidence type="ECO:0000313" key="1">
    <source>
        <dbReference type="EMBL" id="MBO3273584.1"/>
    </source>
</evidence>
<reference evidence="1 2" key="1">
    <citation type="submission" date="2021-03" db="EMBL/GenBank/DDBJ databases">
        <authorList>
            <person name="Kim M.K."/>
        </authorList>
    </citation>
    <scope>NUCLEOTIDE SEQUENCE [LARGE SCALE GENOMIC DNA]</scope>
    <source>
        <strain evidence="1 2">BT507</strain>
    </source>
</reference>
<keyword evidence="2" id="KW-1185">Reference proteome</keyword>
<gene>
    <name evidence="1" type="ORF">J4D97_23295</name>
</gene>
<dbReference type="EMBL" id="JAGETX010000128">
    <property type="protein sequence ID" value="MBO3273584.1"/>
    <property type="molecule type" value="Genomic_DNA"/>
</dbReference>
<comment type="caution">
    <text evidence="1">The sequence shown here is derived from an EMBL/GenBank/DDBJ whole genome shotgun (WGS) entry which is preliminary data.</text>
</comment>
<proteinExistence type="predicted"/>
<name>A0ABS3TLW9_9BACT</name>
<sequence>MQALLRKPLKLKQGFVDFWVPLFLFMKRHEFALYGEQGKYIPELRLEVVDLFSKSPNQYTV</sequence>
<organism evidence="1 2">
    <name type="scientific">Hymenobacter defluvii</name>
    <dbReference type="NCBI Taxonomy" id="2054411"/>
    <lineage>
        <taxon>Bacteria</taxon>
        <taxon>Pseudomonadati</taxon>
        <taxon>Bacteroidota</taxon>
        <taxon>Cytophagia</taxon>
        <taxon>Cytophagales</taxon>
        <taxon>Hymenobacteraceae</taxon>
        <taxon>Hymenobacter</taxon>
    </lineage>
</organism>
<protein>
    <submittedName>
        <fullName evidence="1">Uncharacterized protein</fullName>
    </submittedName>
</protein>
<feature type="non-terminal residue" evidence="1">
    <location>
        <position position="61"/>
    </location>
</feature>
<accession>A0ABS3TLW9</accession>
<evidence type="ECO:0000313" key="2">
    <source>
        <dbReference type="Proteomes" id="UP000670527"/>
    </source>
</evidence>